<protein>
    <recommendedName>
        <fullName evidence="3">dihydrofolate reductase</fullName>
        <ecNumber evidence="3">1.5.1.3</ecNumber>
    </recommendedName>
</protein>
<keyword evidence="9" id="KW-1185">Reference proteome</keyword>
<dbReference type="OrthoDB" id="9804315at2"/>
<evidence type="ECO:0000256" key="4">
    <source>
        <dbReference type="ARBA" id="ARBA00022563"/>
    </source>
</evidence>
<evidence type="ECO:0000256" key="1">
    <source>
        <dbReference type="ARBA" id="ARBA00004903"/>
    </source>
</evidence>
<organism evidence="8 9">
    <name type="scientific">Sporobacter termitidis DSM 10068</name>
    <dbReference type="NCBI Taxonomy" id="1123282"/>
    <lineage>
        <taxon>Bacteria</taxon>
        <taxon>Bacillati</taxon>
        <taxon>Bacillota</taxon>
        <taxon>Clostridia</taxon>
        <taxon>Eubacteriales</taxon>
        <taxon>Oscillospiraceae</taxon>
        <taxon>Sporobacter</taxon>
    </lineage>
</organism>
<dbReference type="RefSeq" id="WP_073075906.1">
    <property type="nucleotide sequence ID" value="NZ_FQXV01000001.1"/>
</dbReference>
<dbReference type="InterPro" id="IPR024072">
    <property type="entry name" value="DHFR-like_dom_sf"/>
</dbReference>
<dbReference type="GO" id="GO:0046655">
    <property type="term" value="P:folic acid metabolic process"/>
    <property type="evidence" value="ECO:0007669"/>
    <property type="project" value="TreeGrafter"/>
</dbReference>
<dbReference type="GO" id="GO:0004146">
    <property type="term" value="F:dihydrofolate reductase activity"/>
    <property type="evidence" value="ECO:0007669"/>
    <property type="project" value="UniProtKB-EC"/>
</dbReference>
<evidence type="ECO:0000256" key="5">
    <source>
        <dbReference type="ARBA" id="ARBA00022857"/>
    </source>
</evidence>
<dbReference type="STRING" id="1123282.SAMN02745823_00343"/>
<evidence type="ECO:0000256" key="2">
    <source>
        <dbReference type="ARBA" id="ARBA00009539"/>
    </source>
</evidence>
<name>A0A1M5U4D7_9FIRM</name>
<feature type="domain" description="DHFR" evidence="7">
    <location>
        <begin position="1"/>
        <end position="161"/>
    </location>
</feature>
<comment type="pathway">
    <text evidence="1">Cofactor biosynthesis; tetrahydrofolate biosynthesis; 5,6,7,8-tetrahydrofolate from 7,8-dihydrofolate: step 1/1.</text>
</comment>
<dbReference type="CDD" id="cd00209">
    <property type="entry name" value="DHFR"/>
    <property type="match status" value="1"/>
</dbReference>
<reference evidence="8 9" key="1">
    <citation type="submission" date="2016-11" db="EMBL/GenBank/DDBJ databases">
        <authorList>
            <person name="Jaros S."/>
            <person name="Januszkiewicz K."/>
            <person name="Wedrychowicz H."/>
        </authorList>
    </citation>
    <scope>NUCLEOTIDE SEQUENCE [LARGE SCALE GENOMIC DNA]</scope>
    <source>
        <strain evidence="8 9">DSM 10068</strain>
    </source>
</reference>
<dbReference type="Pfam" id="PF00186">
    <property type="entry name" value="DHFR_1"/>
    <property type="match status" value="1"/>
</dbReference>
<dbReference type="GO" id="GO:0006730">
    <property type="term" value="P:one-carbon metabolic process"/>
    <property type="evidence" value="ECO:0007669"/>
    <property type="project" value="UniProtKB-KW"/>
</dbReference>
<dbReference type="GO" id="GO:0046654">
    <property type="term" value="P:tetrahydrofolate biosynthetic process"/>
    <property type="evidence" value="ECO:0007669"/>
    <property type="project" value="UniProtKB-UniPathway"/>
</dbReference>
<accession>A0A1M5U4D7</accession>
<dbReference type="GO" id="GO:0050661">
    <property type="term" value="F:NADP binding"/>
    <property type="evidence" value="ECO:0007669"/>
    <property type="project" value="InterPro"/>
</dbReference>
<dbReference type="PANTHER" id="PTHR48069">
    <property type="entry name" value="DIHYDROFOLATE REDUCTASE"/>
    <property type="match status" value="1"/>
</dbReference>
<dbReference type="InterPro" id="IPR012259">
    <property type="entry name" value="DHFR"/>
</dbReference>
<keyword evidence="4" id="KW-0554">One-carbon metabolism</keyword>
<dbReference type="InterPro" id="IPR001796">
    <property type="entry name" value="DHFR_dom"/>
</dbReference>
<evidence type="ECO:0000313" key="8">
    <source>
        <dbReference type="EMBL" id="SHH57543.1"/>
    </source>
</evidence>
<dbReference type="Gene3D" id="3.40.430.10">
    <property type="entry name" value="Dihydrofolate Reductase, subunit A"/>
    <property type="match status" value="1"/>
</dbReference>
<evidence type="ECO:0000259" key="7">
    <source>
        <dbReference type="PROSITE" id="PS51330"/>
    </source>
</evidence>
<evidence type="ECO:0000256" key="3">
    <source>
        <dbReference type="ARBA" id="ARBA00012856"/>
    </source>
</evidence>
<sequence length="167" mass="18324">MDLIVAVDSNWGIGKGGTQTVVLPEDRRRFRELTNGGTVIVGHRTLLDFPGGKPLPGRRNIVMSRNKDLKIEGAAVVASTDELFREIAGTAPDKVFVIGGDKIFRLLLPYCTRAFITKIKAAPESDTFFPNLDALQNWTLEDAGSPKAYDGIEYAFQVYRNNAPLGV</sequence>
<dbReference type="Proteomes" id="UP000183995">
    <property type="component" value="Unassembled WGS sequence"/>
</dbReference>
<dbReference type="GO" id="GO:0005829">
    <property type="term" value="C:cytosol"/>
    <property type="evidence" value="ECO:0007669"/>
    <property type="project" value="TreeGrafter"/>
</dbReference>
<evidence type="ECO:0000256" key="6">
    <source>
        <dbReference type="ARBA" id="ARBA00023002"/>
    </source>
</evidence>
<dbReference type="EC" id="1.5.1.3" evidence="3"/>
<dbReference type="EMBL" id="FQXV01000001">
    <property type="protein sequence ID" value="SHH57543.1"/>
    <property type="molecule type" value="Genomic_DNA"/>
</dbReference>
<dbReference type="SUPFAM" id="SSF53597">
    <property type="entry name" value="Dihydrofolate reductase-like"/>
    <property type="match status" value="1"/>
</dbReference>
<comment type="similarity">
    <text evidence="2">Belongs to the dihydrofolate reductase family.</text>
</comment>
<dbReference type="AlphaFoldDB" id="A0A1M5U4D7"/>
<dbReference type="PANTHER" id="PTHR48069:SF3">
    <property type="entry name" value="DIHYDROFOLATE REDUCTASE"/>
    <property type="match status" value="1"/>
</dbReference>
<proteinExistence type="inferred from homology"/>
<dbReference type="PRINTS" id="PR00070">
    <property type="entry name" value="DHFR"/>
</dbReference>
<dbReference type="PROSITE" id="PS51330">
    <property type="entry name" value="DHFR_2"/>
    <property type="match status" value="1"/>
</dbReference>
<evidence type="ECO:0000313" key="9">
    <source>
        <dbReference type="Proteomes" id="UP000183995"/>
    </source>
</evidence>
<dbReference type="UniPathway" id="UPA00077">
    <property type="reaction ID" value="UER00158"/>
</dbReference>
<keyword evidence="5" id="KW-0521">NADP</keyword>
<gene>
    <name evidence="8" type="ORF">SAMN02745823_00343</name>
</gene>
<dbReference type="GO" id="GO:0046452">
    <property type="term" value="P:dihydrofolate metabolic process"/>
    <property type="evidence" value="ECO:0007669"/>
    <property type="project" value="TreeGrafter"/>
</dbReference>
<keyword evidence="6" id="KW-0560">Oxidoreductase</keyword>